<dbReference type="InterPro" id="IPR001478">
    <property type="entry name" value="PDZ"/>
</dbReference>
<keyword evidence="4" id="KW-1185">Reference proteome</keyword>
<comment type="caution">
    <text evidence="3">The sequence shown here is derived from an EMBL/GenBank/DDBJ whole genome shotgun (WGS) entry which is preliminary data.</text>
</comment>
<dbReference type="PANTHER" id="PTHR23354">
    <property type="entry name" value="NUCLEOLAR PROTEIN 7/ESTROGEN RECEPTOR COACTIVATOR-RELATED"/>
    <property type="match status" value="1"/>
</dbReference>
<feature type="compositionally biased region" description="Pro residues" evidence="1">
    <location>
        <begin position="20"/>
        <end position="31"/>
    </location>
</feature>
<organism evidence="3 4">
    <name type="scientific">Achlya hypogyna</name>
    <name type="common">Oomycete</name>
    <name type="synonym">Protoachlya hypogyna</name>
    <dbReference type="NCBI Taxonomy" id="1202772"/>
    <lineage>
        <taxon>Eukaryota</taxon>
        <taxon>Sar</taxon>
        <taxon>Stramenopiles</taxon>
        <taxon>Oomycota</taxon>
        <taxon>Saprolegniomycetes</taxon>
        <taxon>Saprolegniales</taxon>
        <taxon>Achlyaceae</taxon>
        <taxon>Achlya</taxon>
    </lineage>
</organism>
<dbReference type="PROSITE" id="PS51886">
    <property type="entry name" value="TLDC"/>
    <property type="match status" value="1"/>
</dbReference>
<proteinExistence type="predicted"/>
<dbReference type="InterPro" id="IPR006571">
    <property type="entry name" value="TLDc_dom"/>
</dbReference>
<reference evidence="3 4" key="1">
    <citation type="journal article" date="2014" name="Genome Biol. Evol.">
        <title>The secreted proteins of Achlya hypogyna and Thraustotheca clavata identify the ancestral oomycete secretome and reveal gene acquisitions by horizontal gene transfer.</title>
        <authorList>
            <person name="Misner I."/>
            <person name="Blouin N."/>
            <person name="Leonard G."/>
            <person name="Richards T.A."/>
            <person name="Lane C.E."/>
        </authorList>
    </citation>
    <scope>NUCLEOTIDE SEQUENCE [LARGE SCALE GENOMIC DNA]</scope>
    <source>
        <strain evidence="3 4">ATCC 48635</strain>
    </source>
</reference>
<feature type="domain" description="TLDc" evidence="2">
    <location>
        <begin position="338"/>
        <end position="501"/>
    </location>
</feature>
<dbReference type="InterPro" id="IPR036034">
    <property type="entry name" value="PDZ_sf"/>
</dbReference>
<dbReference type="OrthoDB" id="26679at2759"/>
<sequence>MEHVARHGKALFHAAFGSPPLTPPSPAPATPTAPTKPDMLSPHASEITLTFDKKPLGIGLVPSTQLYGTWEVSVVPSTGPPGLEKGDVLMAVNDDRSVTSLSNDAFRRLLAKTKCPLTITFRKPKLYGYCDSHSTSTALFPQSYEYNGTHGRKQKSWNTRVSADQWRYVMARDDNDDSEPPTGRNECGDITITVPSKPLRMALAPSTRIYGTVEILDPEAHHPVLRAGDVLLEINNEACTSWSIDQLDRYLQATPAPLTMTFRHPDLYQTYLAAVAASPKPVASGSTVHAMFPPTKEYKEHTRTLSPVGNQIYDVHHWHQEAHRLNQNGWLQLYPRSVILKVNQVVCLMDALPVHLQDSSLQLLYSTQIHGFSLLQLFAMVGGKGPTICVVKDTHDRVFGAFSPCSLQQTRKVYGNGRTFVFSCAKGKKPKVYSWSGTDESFVYNGPDCLVWGGGPKGLALCLKVEEELGFSQECTTFNSQPLAGADELFKIWAIEIWGFKGMRL</sequence>
<dbReference type="SMART" id="SM00584">
    <property type="entry name" value="TLDc"/>
    <property type="match status" value="1"/>
</dbReference>
<evidence type="ECO:0000313" key="3">
    <source>
        <dbReference type="EMBL" id="OQR84089.1"/>
    </source>
</evidence>
<dbReference type="Proteomes" id="UP000243579">
    <property type="component" value="Unassembled WGS sequence"/>
</dbReference>
<dbReference type="Pfam" id="PF07534">
    <property type="entry name" value="TLD"/>
    <property type="match status" value="1"/>
</dbReference>
<accession>A0A1V9YEG6</accession>
<dbReference type="SUPFAM" id="SSF50156">
    <property type="entry name" value="PDZ domain-like"/>
    <property type="match status" value="2"/>
</dbReference>
<evidence type="ECO:0000256" key="1">
    <source>
        <dbReference type="SAM" id="MobiDB-lite"/>
    </source>
</evidence>
<feature type="region of interest" description="Disordered" evidence="1">
    <location>
        <begin position="15"/>
        <end position="41"/>
    </location>
</feature>
<dbReference type="EMBL" id="JNBR01001938">
    <property type="protein sequence ID" value="OQR84089.1"/>
    <property type="molecule type" value="Genomic_DNA"/>
</dbReference>
<dbReference type="AlphaFoldDB" id="A0A1V9YEG6"/>
<evidence type="ECO:0000313" key="4">
    <source>
        <dbReference type="Proteomes" id="UP000243579"/>
    </source>
</evidence>
<name>A0A1V9YEG6_ACHHY</name>
<dbReference type="SMART" id="SM00228">
    <property type="entry name" value="PDZ"/>
    <property type="match status" value="2"/>
</dbReference>
<protein>
    <recommendedName>
        <fullName evidence="2">TLDc domain-containing protein</fullName>
    </recommendedName>
</protein>
<gene>
    <name evidence="3" type="ORF">ACHHYP_13906</name>
</gene>
<evidence type="ECO:0000259" key="2">
    <source>
        <dbReference type="PROSITE" id="PS51886"/>
    </source>
</evidence>